<reference evidence="4 5" key="1">
    <citation type="journal article" date="2015" name="Stand. Genomic Sci.">
        <title>Genome sequence of a native-feather degrading extremely thermophilic Eubacterium, Fervidobacterium islandicum AW-1.</title>
        <authorList>
            <person name="Lee Y.J."/>
            <person name="Jeong H."/>
            <person name="Park G.S."/>
            <person name="Kwak Y."/>
            <person name="Lee S.J."/>
            <person name="Lee S.J."/>
            <person name="Park M.K."/>
            <person name="Kim J.Y."/>
            <person name="Kang H.K."/>
            <person name="Shin J.H."/>
            <person name="Lee D.W."/>
        </authorList>
    </citation>
    <scope>NUCLEOTIDE SEQUENCE [LARGE SCALE GENOMIC DNA]</scope>
    <source>
        <strain evidence="4 5">AW-1</strain>
    </source>
</reference>
<accession>A0AAI8GCQ5</accession>
<dbReference type="KEGG" id="fia:NA23_03485"/>
<dbReference type="RefSeq" id="WP_033191087.1">
    <property type="nucleotide sequence ID" value="NZ_CP014334.2"/>
</dbReference>
<protein>
    <submittedName>
        <fullName evidence="4">Nitroreductase family protein</fullName>
    </submittedName>
</protein>
<evidence type="ECO:0000256" key="2">
    <source>
        <dbReference type="ARBA" id="ARBA00023002"/>
    </source>
</evidence>
<dbReference type="Pfam" id="PF00881">
    <property type="entry name" value="Nitroreductase"/>
    <property type="match status" value="2"/>
</dbReference>
<keyword evidence="5" id="KW-1185">Reference proteome</keyword>
<name>A0AAI8GCQ5_FERIS</name>
<sequence length="172" mass="19416">MELREVILKRRSIRKFKQESVPFDLLKEIAKYSLLAPSGRNSRPVDLVIVSDRDKIQEIKKARQGAFSFLETAPACIVVAANEASSTWLSDASIVATYIQLLCVENGLGSCWGHAHERFQDGISVEAKIKEILHIPEGYRVLCVIGIGYPDEQKDTHVLEEVDEKKIHISKW</sequence>
<dbReference type="SUPFAM" id="SSF55469">
    <property type="entry name" value="FMN-dependent nitroreductase-like"/>
    <property type="match status" value="1"/>
</dbReference>
<comment type="similarity">
    <text evidence="1">Belongs to the nitroreductase family.</text>
</comment>
<proteinExistence type="inferred from homology"/>
<evidence type="ECO:0000313" key="5">
    <source>
        <dbReference type="Proteomes" id="UP000093740"/>
    </source>
</evidence>
<evidence type="ECO:0000259" key="3">
    <source>
        <dbReference type="Pfam" id="PF00881"/>
    </source>
</evidence>
<dbReference type="AlphaFoldDB" id="A0AAI8GCQ5"/>
<feature type="domain" description="Nitroreductase" evidence="3">
    <location>
        <begin position="64"/>
        <end position="149"/>
    </location>
</feature>
<feature type="domain" description="Nitroreductase" evidence="3">
    <location>
        <begin position="7"/>
        <end position="62"/>
    </location>
</feature>
<dbReference type="InterPro" id="IPR000415">
    <property type="entry name" value="Nitroreductase-like"/>
</dbReference>
<dbReference type="PANTHER" id="PTHR43673:SF10">
    <property type="entry name" value="NADH DEHYDROGENASE_NAD(P)H NITROREDUCTASE XCC3605-RELATED"/>
    <property type="match status" value="1"/>
</dbReference>
<dbReference type="PANTHER" id="PTHR43673">
    <property type="entry name" value="NAD(P)H NITROREDUCTASE YDGI-RELATED"/>
    <property type="match status" value="1"/>
</dbReference>
<dbReference type="CDD" id="cd02151">
    <property type="entry name" value="nitroreductase"/>
    <property type="match status" value="1"/>
</dbReference>
<dbReference type="InterPro" id="IPR029479">
    <property type="entry name" value="Nitroreductase"/>
</dbReference>
<evidence type="ECO:0000256" key="1">
    <source>
        <dbReference type="ARBA" id="ARBA00007118"/>
    </source>
</evidence>
<dbReference type="Gene3D" id="3.40.109.10">
    <property type="entry name" value="NADH Oxidase"/>
    <property type="match status" value="1"/>
</dbReference>
<dbReference type="EMBL" id="CP014334">
    <property type="protein sequence ID" value="AMW32446.1"/>
    <property type="molecule type" value="Genomic_DNA"/>
</dbReference>
<gene>
    <name evidence="4" type="ORF">NA23_03485</name>
</gene>
<dbReference type="GO" id="GO:0016491">
    <property type="term" value="F:oxidoreductase activity"/>
    <property type="evidence" value="ECO:0007669"/>
    <property type="project" value="UniProtKB-KW"/>
</dbReference>
<dbReference type="Proteomes" id="UP000093740">
    <property type="component" value="Chromosome"/>
</dbReference>
<organism evidence="4 5">
    <name type="scientific">Fervidobacterium islandicum</name>
    <dbReference type="NCBI Taxonomy" id="2423"/>
    <lineage>
        <taxon>Bacteria</taxon>
        <taxon>Thermotogati</taxon>
        <taxon>Thermotogota</taxon>
        <taxon>Thermotogae</taxon>
        <taxon>Thermotogales</taxon>
        <taxon>Fervidobacteriaceae</taxon>
        <taxon>Fervidobacterium</taxon>
    </lineage>
</organism>
<evidence type="ECO:0000313" key="4">
    <source>
        <dbReference type="EMBL" id="AMW32446.1"/>
    </source>
</evidence>
<keyword evidence="2" id="KW-0560">Oxidoreductase</keyword>